<dbReference type="Gene3D" id="3.30.420.10">
    <property type="entry name" value="Ribonuclease H-like superfamily/Ribonuclease H"/>
    <property type="match status" value="1"/>
</dbReference>
<gene>
    <name evidence="1" type="primary">orf104</name>
</gene>
<dbReference type="AlphaFoldDB" id="A0A0R8RTA8"/>
<organism evidence="1">
    <name type="scientific">Prasiola crispa</name>
    <name type="common">Green alga</name>
    <name type="synonym">Ulva crispa</name>
    <dbReference type="NCBI Taxonomy" id="173492"/>
    <lineage>
        <taxon>Eukaryota</taxon>
        <taxon>Viridiplantae</taxon>
        <taxon>Chlorophyta</taxon>
        <taxon>core chlorophytes</taxon>
        <taxon>Trebouxiophyceae</taxon>
        <taxon>Prasiolales</taxon>
        <taxon>Prasiolaceae</taxon>
        <taxon>Prasiola</taxon>
    </lineage>
</organism>
<name>A0A0R8RTA8_PRACR</name>
<keyword evidence="1" id="KW-0934">Plastid</keyword>
<dbReference type="SUPFAM" id="SSF53098">
    <property type="entry name" value="Ribonuclease H-like"/>
    <property type="match status" value="1"/>
</dbReference>
<dbReference type="InterPro" id="IPR036397">
    <property type="entry name" value="RNaseH_sf"/>
</dbReference>
<proteinExistence type="predicted"/>
<sequence>MKEGERNDTVVKYVHKNCKVFFMAKEIGTVKSHKIIKFIKPRLELIKDGLKHDLSLYTDNGVEFTSKEYSDFVNNNESLVGSTSSKGKPTDNTVIEQWNRLFI</sequence>
<geneLocation type="chloroplast" evidence="1"/>
<protein>
    <submittedName>
        <fullName evidence="1">Putative viral integrase</fullName>
    </submittedName>
</protein>
<evidence type="ECO:0000313" key="1">
    <source>
        <dbReference type="EMBL" id="AKZ21113.1"/>
    </source>
</evidence>
<dbReference type="InterPro" id="IPR012337">
    <property type="entry name" value="RNaseH-like_sf"/>
</dbReference>
<dbReference type="GO" id="GO:0003676">
    <property type="term" value="F:nucleic acid binding"/>
    <property type="evidence" value="ECO:0007669"/>
    <property type="project" value="InterPro"/>
</dbReference>
<dbReference type="EMBL" id="KR017748">
    <property type="protein sequence ID" value="AKZ21113.1"/>
    <property type="molecule type" value="Genomic_DNA"/>
</dbReference>
<keyword evidence="1" id="KW-0150">Chloroplast</keyword>
<accession>A0A0R8RTA8</accession>
<reference evidence="1" key="1">
    <citation type="journal article" date="2015" name="Genome Announc.">
        <title>Draft Plastid and Mitochondrial Genome Sequences from Antarctic Alga Prasiola crispa.</title>
        <authorList>
            <person name="Carvalho E.L."/>
            <person name="Wallau Gda L."/>
            <person name="Rangel D.L."/>
            <person name="Machado L.C."/>
            <person name="da Silva A.F."/>
            <person name="da Silva L.F."/>
            <person name="Macedo P.E."/>
            <person name="Pereira A.B."/>
            <person name="Victoria Fde C."/>
            <person name="Boldo J.T."/>
            <person name="Dal Belo C.A."/>
            <person name="Pinto P.M."/>
        </authorList>
    </citation>
    <scope>NUCLEOTIDE SEQUENCE</scope>
</reference>